<dbReference type="PROSITE" id="PS51671">
    <property type="entry name" value="ACT"/>
    <property type="match status" value="1"/>
</dbReference>
<keyword evidence="4" id="KW-1185">Reference proteome</keyword>
<dbReference type="GO" id="GO:0006355">
    <property type="term" value="P:regulation of DNA-templated transcription"/>
    <property type="evidence" value="ECO:0007669"/>
    <property type="project" value="UniProtKB-UniRule"/>
</dbReference>
<keyword evidence="1" id="KW-0963">Cytoplasm</keyword>
<evidence type="ECO:0000313" key="4">
    <source>
        <dbReference type="Proteomes" id="UP000549250"/>
    </source>
</evidence>
<dbReference type="GO" id="GO:0005737">
    <property type="term" value="C:cytoplasm"/>
    <property type="evidence" value="ECO:0007669"/>
    <property type="project" value="UniProtKB-SubCell"/>
</dbReference>
<feature type="domain" description="ACT" evidence="2">
    <location>
        <begin position="90"/>
        <end position="169"/>
    </location>
</feature>
<evidence type="ECO:0000259" key="2">
    <source>
        <dbReference type="PROSITE" id="PS51671"/>
    </source>
</evidence>
<dbReference type="Proteomes" id="UP000549250">
    <property type="component" value="Unassembled WGS sequence"/>
</dbReference>
<keyword evidence="1" id="KW-0678">Repressor</keyword>
<accession>A0A839T175</accession>
<dbReference type="InterPro" id="IPR016867">
    <property type="entry name" value="GcvR"/>
</dbReference>
<comment type="caution">
    <text evidence="3">The sequence shown here is derived from an EMBL/GenBank/DDBJ whole genome shotgun (WGS) entry which is preliminary data.</text>
</comment>
<dbReference type="InterPro" id="IPR002912">
    <property type="entry name" value="ACT_dom"/>
</dbReference>
<dbReference type="CDD" id="cd04869">
    <property type="entry name" value="ACT_GcvR_2"/>
    <property type="match status" value="1"/>
</dbReference>
<dbReference type="PANTHER" id="PTHR34875:SF6">
    <property type="entry name" value="UPF0237 PROTEIN MJ1558"/>
    <property type="match status" value="1"/>
</dbReference>
<evidence type="ECO:0000313" key="3">
    <source>
        <dbReference type="EMBL" id="MBB3102729.1"/>
    </source>
</evidence>
<proteinExistence type="predicted"/>
<dbReference type="Gene3D" id="3.30.70.260">
    <property type="match status" value="2"/>
</dbReference>
<dbReference type="InterPro" id="IPR050990">
    <property type="entry name" value="UPF0237/GcvR_regulator"/>
</dbReference>
<organism evidence="3 4">
    <name type="scientific">Azomonas macrocytogenes</name>
    <name type="common">Azotobacter macrocytogenes</name>
    <dbReference type="NCBI Taxonomy" id="69962"/>
    <lineage>
        <taxon>Bacteria</taxon>
        <taxon>Pseudomonadati</taxon>
        <taxon>Pseudomonadota</taxon>
        <taxon>Gammaproteobacteria</taxon>
        <taxon>Pseudomonadales</taxon>
        <taxon>Pseudomonadaceae</taxon>
        <taxon>Azomonas</taxon>
    </lineage>
</organism>
<dbReference type="InterPro" id="IPR045865">
    <property type="entry name" value="ACT-like_dom_sf"/>
</dbReference>
<protein>
    <recommendedName>
        <fullName evidence="1">Glycine cleavage system transcriptional repressor</fullName>
    </recommendedName>
</protein>
<reference evidence="3 4" key="1">
    <citation type="submission" date="2020-08" db="EMBL/GenBank/DDBJ databases">
        <title>Genomic Encyclopedia of Type Strains, Phase III (KMG-III): the genomes of soil and plant-associated and newly described type strains.</title>
        <authorList>
            <person name="Whitman W."/>
        </authorList>
    </citation>
    <scope>NUCLEOTIDE SEQUENCE [LARGE SCALE GENOMIC DNA]</scope>
    <source>
        <strain evidence="3 4">CECT 4462</strain>
    </source>
</reference>
<dbReference type="PANTHER" id="PTHR34875">
    <property type="entry name" value="UPF0237 PROTEIN MJ1558"/>
    <property type="match status" value="1"/>
</dbReference>
<comment type="subcellular location">
    <subcellularLocation>
        <location evidence="1">Cytoplasm</location>
    </subcellularLocation>
</comment>
<dbReference type="RefSeq" id="WP_183165715.1">
    <property type="nucleotide sequence ID" value="NZ_JACHXI010000004.1"/>
</dbReference>
<dbReference type="AlphaFoldDB" id="A0A839T175"/>
<keyword evidence="1" id="KW-0804">Transcription</keyword>
<gene>
    <name evidence="3" type="ORF">FHR87_001117</name>
</gene>
<dbReference type="PIRSF" id="PIRSF028103">
    <property type="entry name" value="GcvR"/>
    <property type="match status" value="1"/>
</dbReference>
<dbReference type="EMBL" id="JACHXI010000004">
    <property type="protein sequence ID" value="MBB3102729.1"/>
    <property type="molecule type" value="Genomic_DNA"/>
</dbReference>
<name>A0A839T175_AZOMA</name>
<evidence type="ECO:0000256" key="1">
    <source>
        <dbReference type="PIRNR" id="PIRNR028103"/>
    </source>
</evidence>
<dbReference type="Pfam" id="PF13740">
    <property type="entry name" value="ACT_6"/>
    <property type="match status" value="1"/>
</dbReference>
<sequence>MENLVVTIIARDQPGLVESIAQCVATHGGNWLDSRMSRMAGQFAGILRIAVPETSLQVLVLALQDLQRQGIRVQVANSTAEIARDTREVLLRLIGNDRPGIVRDITRLLVEEGINLDELDTWVAPAPMSNELLFHAEARLAVPAELSLPNLREHLETLADELMVELQVPAD</sequence>
<dbReference type="SUPFAM" id="SSF55021">
    <property type="entry name" value="ACT-like"/>
    <property type="match status" value="2"/>
</dbReference>